<dbReference type="AlphaFoldDB" id="A0ABD0Y807"/>
<evidence type="ECO:0000313" key="4">
    <source>
        <dbReference type="Proteomes" id="UP001558652"/>
    </source>
</evidence>
<evidence type="ECO:0000256" key="1">
    <source>
        <dbReference type="SAM" id="MobiDB-lite"/>
    </source>
</evidence>
<feature type="chain" id="PRO_5044763522" evidence="2">
    <location>
        <begin position="23"/>
        <end position="474"/>
    </location>
</feature>
<gene>
    <name evidence="3" type="ORF">AAG570_002451</name>
</gene>
<organism evidence="3 4">
    <name type="scientific">Ranatra chinensis</name>
    <dbReference type="NCBI Taxonomy" id="642074"/>
    <lineage>
        <taxon>Eukaryota</taxon>
        <taxon>Metazoa</taxon>
        <taxon>Ecdysozoa</taxon>
        <taxon>Arthropoda</taxon>
        <taxon>Hexapoda</taxon>
        <taxon>Insecta</taxon>
        <taxon>Pterygota</taxon>
        <taxon>Neoptera</taxon>
        <taxon>Paraneoptera</taxon>
        <taxon>Hemiptera</taxon>
        <taxon>Heteroptera</taxon>
        <taxon>Panheteroptera</taxon>
        <taxon>Nepomorpha</taxon>
        <taxon>Nepidae</taxon>
        <taxon>Ranatrinae</taxon>
        <taxon>Ranatra</taxon>
    </lineage>
</organism>
<feature type="region of interest" description="Disordered" evidence="1">
    <location>
        <begin position="228"/>
        <end position="372"/>
    </location>
</feature>
<dbReference type="EMBL" id="JBFDAA010000012">
    <property type="protein sequence ID" value="KAL1123366.1"/>
    <property type="molecule type" value="Genomic_DNA"/>
</dbReference>
<accession>A0ABD0Y807</accession>
<reference evidence="3 4" key="1">
    <citation type="submission" date="2024-07" db="EMBL/GenBank/DDBJ databases">
        <title>Chromosome-level genome assembly of the water stick insect Ranatra chinensis (Heteroptera: Nepidae).</title>
        <authorList>
            <person name="Liu X."/>
        </authorList>
    </citation>
    <scope>NUCLEOTIDE SEQUENCE [LARGE SCALE GENOMIC DNA]</scope>
    <source>
        <strain evidence="3">Cailab_2021Rc</strain>
        <tissue evidence="3">Muscle</tissue>
    </source>
</reference>
<feature type="region of interest" description="Disordered" evidence="1">
    <location>
        <begin position="453"/>
        <end position="474"/>
    </location>
</feature>
<keyword evidence="4" id="KW-1185">Reference proteome</keyword>
<evidence type="ECO:0000313" key="3">
    <source>
        <dbReference type="EMBL" id="KAL1123366.1"/>
    </source>
</evidence>
<feature type="compositionally biased region" description="Basic and acidic residues" evidence="1">
    <location>
        <begin position="291"/>
        <end position="308"/>
    </location>
</feature>
<evidence type="ECO:0000256" key="2">
    <source>
        <dbReference type="SAM" id="SignalP"/>
    </source>
</evidence>
<feature type="compositionally biased region" description="Polar residues" evidence="1">
    <location>
        <begin position="235"/>
        <end position="252"/>
    </location>
</feature>
<proteinExistence type="predicted"/>
<feature type="compositionally biased region" description="Polar residues" evidence="1">
    <location>
        <begin position="316"/>
        <end position="332"/>
    </location>
</feature>
<feature type="compositionally biased region" description="Low complexity" evidence="1">
    <location>
        <begin position="344"/>
        <end position="369"/>
    </location>
</feature>
<keyword evidence="2" id="KW-0732">Signal</keyword>
<comment type="caution">
    <text evidence="3">The sequence shown here is derived from an EMBL/GenBank/DDBJ whole genome shotgun (WGS) entry which is preliminary data.</text>
</comment>
<protein>
    <submittedName>
        <fullName evidence="3">Uncharacterized protein</fullName>
    </submittedName>
</protein>
<sequence>MRRCLRGILAILTALYWSATSASFSKEMLMPCVCEHHFRTVTYWDPNMLKRPTPHQQDSFHQQNTFYGPNYISGPLWSPDNPESNFCPYGPSFSDFPPLAPKLKYAFIPVTSNSPSRTPEQIVSPFRFQSAPNISRPYSVMSDQKFGPAYNGPSYSQTSTNASVHKSGVSPLTTIHICHHSPPVPVHSKLLSDLSSFCGSCDFPLSDLDFRNARPVYLVCDGERSRSIVDPFRTHPSNRSRPQPDTNSNFSASDRLEHSRNFSSSDRSPHRNRFHPSTESAHHYRNVNDNYTDRRHSEVSNERHHPTTHDVVPTFPRQNHPYNYQTDYSLQTPPVFPTGPTRPAPYYYSSNSPPSTSAQSESSQNRSAQVFSSDRLQAPAFHQVIPEQRYVRNYTSTRDFPSGVNPSRTYQTASNYPANSSRPLHNFMDSPLPNTIGGSDVNYTLYDQRTQAAGETSTLQGRQPYLLPKSINTQ</sequence>
<feature type="compositionally biased region" description="Pro residues" evidence="1">
    <location>
        <begin position="334"/>
        <end position="343"/>
    </location>
</feature>
<name>A0ABD0Y807_9HEMI</name>
<feature type="signal peptide" evidence="2">
    <location>
        <begin position="1"/>
        <end position="22"/>
    </location>
</feature>
<dbReference type="Proteomes" id="UP001558652">
    <property type="component" value="Unassembled WGS sequence"/>
</dbReference>